<name>A0AAI8YKR1_9PEZI</name>
<protein>
    <submittedName>
        <fullName evidence="2">Uu.00g094980.m01.CDS01</fullName>
    </submittedName>
</protein>
<comment type="caution">
    <text evidence="2">The sequence shown here is derived from an EMBL/GenBank/DDBJ whole genome shotgun (WGS) entry which is preliminary data.</text>
</comment>
<reference evidence="2" key="1">
    <citation type="submission" date="2023-10" db="EMBL/GenBank/DDBJ databases">
        <authorList>
            <person name="Hackl T."/>
        </authorList>
    </citation>
    <scope>NUCLEOTIDE SEQUENCE</scope>
</reference>
<evidence type="ECO:0000313" key="3">
    <source>
        <dbReference type="Proteomes" id="UP001295740"/>
    </source>
</evidence>
<evidence type="ECO:0000313" key="2">
    <source>
        <dbReference type="EMBL" id="CAJ2508312.1"/>
    </source>
</evidence>
<sequence>MKFTTAAAALLPLASASVSATGMNARQATDMKFEISDFSAACTSERGYLTNSAWPPARTPDFQVSCDALSWSGDGKLPAVGQTQFGSYTVSVAQLDDGGLALTVKSVKEAVAGTYTVSKDDLKATTSGESAVQSYAGVSDFTIDVDSASSSAWTSSVSGITATADTPVA</sequence>
<gene>
    <name evidence="2" type="ORF">KHLLAP_LOCUS8780</name>
</gene>
<dbReference type="Proteomes" id="UP001295740">
    <property type="component" value="Unassembled WGS sequence"/>
</dbReference>
<proteinExistence type="predicted"/>
<dbReference type="AlphaFoldDB" id="A0AAI8YKR1"/>
<organism evidence="2 3">
    <name type="scientific">Anthostomella pinea</name>
    <dbReference type="NCBI Taxonomy" id="933095"/>
    <lineage>
        <taxon>Eukaryota</taxon>
        <taxon>Fungi</taxon>
        <taxon>Dikarya</taxon>
        <taxon>Ascomycota</taxon>
        <taxon>Pezizomycotina</taxon>
        <taxon>Sordariomycetes</taxon>
        <taxon>Xylariomycetidae</taxon>
        <taxon>Xylariales</taxon>
        <taxon>Xylariaceae</taxon>
        <taxon>Anthostomella</taxon>
    </lineage>
</organism>
<feature type="signal peptide" evidence="1">
    <location>
        <begin position="1"/>
        <end position="20"/>
    </location>
</feature>
<evidence type="ECO:0000256" key="1">
    <source>
        <dbReference type="SAM" id="SignalP"/>
    </source>
</evidence>
<feature type="chain" id="PRO_5042573443" evidence="1">
    <location>
        <begin position="21"/>
        <end position="169"/>
    </location>
</feature>
<dbReference type="EMBL" id="CAUWAG010000010">
    <property type="protein sequence ID" value="CAJ2508312.1"/>
    <property type="molecule type" value="Genomic_DNA"/>
</dbReference>
<keyword evidence="1" id="KW-0732">Signal</keyword>
<accession>A0AAI8YKR1</accession>
<keyword evidence="3" id="KW-1185">Reference proteome</keyword>